<keyword evidence="2" id="KW-0489">Methyltransferase</keyword>
<dbReference type="SUPFAM" id="SSF158997">
    <property type="entry name" value="Trm112p-like"/>
    <property type="match status" value="1"/>
</dbReference>
<dbReference type="RefSeq" id="WP_206292476.1">
    <property type="nucleotide sequence ID" value="NZ_CP063458.1"/>
</dbReference>
<dbReference type="EMBL" id="CP063458">
    <property type="protein sequence ID" value="QOV89436.1"/>
    <property type="molecule type" value="Genomic_DNA"/>
</dbReference>
<keyword evidence="2" id="KW-0808">Transferase</keyword>
<dbReference type="Pfam" id="PF08241">
    <property type="entry name" value="Methyltransf_11"/>
    <property type="match status" value="1"/>
</dbReference>
<feature type="domain" description="Methyltransferase type 11" evidence="1">
    <location>
        <begin position="112"/>
        <end position="204"/>
    </location>
</feature>
<dbReference type="Proteomes" id="UP000593765">
    <property type="component" value="Chromosome"/>
</dbReference>
<gene>
    <name evidence="2" type="ORF">IPV69_25100</name>
</gene>
<sequence>MHPKFLDILCCPETGESLVLREARYDRHGMVRAGMLASASGRCYPIVRGVPRFVSAEHYAGSFGFEWTRWPRVQFEDQNTGRPMAGHTTRMWERITGIAGDQPAEIAGKTVVDFGCGPGRFLDVVRRKGGVAVGIDLSVAVDAARRNFRDDTDVLIVQGDLAKPPFKPGVFDGGFTIGVLHHTPSPQAGLAAMARTLKPKAWAACCVYPRGDFYDFPSVARFRRLHHLLKPLVGYRFAMGWSYVAAHVIAPMLTAARRAGWRKTTDYIEQHILVALRLKDVRWRILDVFDAITPDMASTHTSQEVLQWMKAAGLGVAAVTPWCPTSVAGVRTASSGFLSPVLGGEGCGEGPNVGRRPLSQIEQAKSTKTVAA</sequence>
<protein>
    <submittedName>
        <fullName evidence="2">Methyltransferase domain-containing protein</fullName>
    </submittedName>
</protein>
<evidence type="ECO:0000313" key="2">
    <source>
        <dbReference type="EMBL" id="QOV89436.1"/>
    </source>
</evidence>
<evidence type="ECO:0000259" key="1">
    <source>
        <dbReference type="Pfam" id="PF08241"/>
    </source>
</evidence>
<dbReference type="Gene3D" id="2.20.25.10">
    <property type="match status" value="1"/>
</dbReference>
<dbReference type="CDD" id="cd02440">
    <property type="entry name" value="AdoMet_MTases"/>
    <property type="match status" value="1"/>
</dbReference>
<dbReference type="GO" id="GO:0032259">
    <property type="term" value="P:methylation"/>
    <property type="evidence" value="ECO:0007669"/>
    <property type="project" value="UniProtKB-KW"/>
</dbReference>
<dbReference type="InterPro" id="IPR013216">
    <property type="entry name" value="Methyltransf_11"/>
</dbReference>
<reference evidence="2 3" key="1">
    <citation type="submission" date="2020-10" db="EMBL/GenBank/DDBJ databases">
        <title>Wide distribution of Phycisphaera-like planctomycetes from WD2101 soil group in peatlands and genome analysis of the first cultivated representative.</title>
        <authorList>
            <person name="Dedysh S.N."/>
            <person name="Beletsky A.V."/>
            <person name="Ivanova A."/>
            <person name="Kulichevskaya I.S."/>
            <person name="Suzina N.E."/>
            <person name="Philippov D.A."/>
            <person name="Rakitin A.L."/>
            <person name="Mardanov A.V."/>
            <person name="Ravin N.V."/>
        </authorList>
    </citation>
    <scope>NUCLEOTIDE SEQUENCE [LARGE SCALE GENOMIC DNA]</scope>
    <source>
        <strain evidence="2 3">M1803</strain>
    </source>
</reference>
<name>A0A7M2WVF1_9BACT</name>
<dbReference type="Gene3D" id="3.40.50.150">
    <property type="entry name" value="Vaccinia Virus protein VP39"/>
    <property type="match status" value="1"/>
</dbReference>
<dbReference type="SUPFAM" id="SSF53335">
    <property type="entry name" value="S-adenosyl-L-methionine-dependent methyltransferases"/>
    <property type="match status" value="1"/>
</dbReference>
<keyword evidence="3" id="KW-1185">Reference proteome</keyword>
<dbReference type="PANTHER" id="PTHR43861">
    <property type="entry name" value="TRANS-ACONITATE 2-METHYLTRANSFERASE-RELATED"/>
    <property type="match status" value="1"/>
</dbReference>
<dbReference type="KEGG" id="hbs:IPV69_25100"/>
<dbReference type="AlphaFoldDB" id="A0A7M2WVF1"/>
<evidence type="ECO:0000313" key="3">
    <source>
        <dbReference type="Proteomes" id="UP000593765"/>
    </source>
</evidence>
<proteinExistence type="predicted"/>
<dbReference type="GO" id="GO:0008757">
    <property type="term" value="F:S-adenosylmethionine-dependent methyltransferase activity"/>
    <property type="evidence" value="ECO:0007669"/>
    <property type="project" value="InterPro"/>
</dbReference>
<accession>A0A7M2WVF1</accession>
<organism evidence="2 3">
    <name type="scientific">Humisphaera borealis</name>
    <dbReference type="NCBI Taxonomy" id="2807512"/>
    <lineage>
        <taxon>Bacteria</taxon>
        <taxon>Pseudomonadati</taxon>
        <taxon>Planctomycetota</taxon>
        <taxon>Phycisphaerae</taxon>
        <taxon>Tepidisphaerales</taxon>
        <taxon>Tepidisphaeraceae</taxon>
        <taxon>Humisphaera</taxon>
    </lineage>
</organism>
<dbReference type="InterPro" id="IPR029063">
    <property type="entry name" value="SAM-dependent_MTases_sf"/>
</dbReference>